<keyword evidence="5" id="KW-0418">Kinase</keyword>
<evidence type="ECO:0000313" key="11">
    <source>
        <dbReference type="Proteomes" id="UP001157353"/>
    </source>
</evidence>
<dbReference type="Gene3D" id="3.30.420.40">
    <property type="match status" value="2"/>
</dbReference>
<organism evidence="10 11">
    <name type="scientific">Psychromonas marina</name>
    <dbReference type="NCBI Taxonomy" id="88364"/>
    <lineage>
        <taxon>Bacteria</taxon>
        <taxon>Pseudomonadati</taxon>
        <taxon>Pseudomonadota</taxon>
        <taxon>Gammaproteobacteria</taxon>
        <taxon>Alteromonadales</taxon>
        <taxon>Psychromonadaceae</taxon>
        <taxon>Psychromonas</taxon>
    </lineage>
</organism>
<comment type="caution">
    <text evidence="10">The sequence shown here is derived from an EMBL/GenBank/DDBJ whole genome shotgun (WGS) entry which is preliminary data.</text>
</comment>
<proteinExistence type="predicted"/>
<keyword evidence="8" id="KW-0119">Carbohydrate metabolism</keyword>
<dbReference type="InterPro" id="IPR043129">
    <property type="entry name" value="ATPase_NBD"/>
</dbReference>
<gene>
    <name evidence="10" type="ORF">GCM10007916_26110</name>
</gene>
<keyword evidence="2" id="KW-0808">Transferase</keyword>
<dbReference type="RefSeq" id="WP_284204654.1">
    <property type="nucleotide sequence ID" value="NZ_BSPQ01000013.1"/>
</dbReference>
<keyword evidence="3" id="KW-0479">Metal-binding</keyword>
<dbReference type="CDD" id="cd24057">
    <property type="entry name" value="ASKHA_NBD_ROK_NAGK"/>
    <property type="match status" value="1"/>
</dbReference>
<dbReference type="Pfam" id="PF00480">
    <property type="entry name" value="ROK"/>
    <property type="match status" value="1"/>
</dbReference>
<evidence type="ECO:0000256" key="6">
    <source>
        <dbReference type="ARBA" id="ARBA00022833"/>
    </source>
</evidence>
<dbReference type="Proteomes" id="UP001157353">
    <property type="component" value="Unassembled WGS sequence"/>
</dbReference>
<comment type="catalytic activity">
    <reaction evidence="9">
        <text>N-acetyl-D-glucosamine + ATP = N-acetyl-D-glucosamine 6-phosphate + ADP + H(+)</text>
        <dbReference type="Rhea" id="RHEA:17417"/>
        <dbReference type="ChEBI" id="CHEBI:15378"/>
        <dbReference type="ChEBI" id="CHEBI:30616"/>
        <dbReference type="ChEBI" id="CHEBI:57513"/>
        <dbReference type="ChEBI" id="CHEBI:456216"/>
        <dbReference type="ChEBI" id="CHEBI:506227"/>
        <dbReference type="EC" id="2.7.1.59"/>
    </reaction>
</comment>
<keyword evidence="6" id="KW-0862">Zinc</keyword>
<evidence type="ECO:0000256" key="2">
    <source>
        <dbReference type="ARBA" id="ARBA00022679"/>
    </source>
</evidence>
<evidence type="ECO:0000256" key="5">
    <source>
        <dbReference type="ARBA" id="ARBA00022777"/>
    </source>
</evidence>
<evidence type="ECO:0000313" key="10">
    <source>
        <dbReference type="EMBL" id="GLS91542.1"/>
    </source>
</evidence>
<protein>
    <recommendedName>
        <fullName evidence="1">N-acetylglucosamine kinase</fullName>
        <ecNumber evidence="1">2.7.1.59</ecNumber>
    </recommendedName>
</protein>
<evidence type="ECO:0000256" key="1">
    <source>
        <dbReference type="ARBA" id="ARBA00012122"/>
    </source>
</evidence>
<dbReference type="PANTHER" id="PTHR18964:SF162">
    <property type="entry name" value="N-ACETYL-D-GLUCOSAMINE KINASE"/>
    <property type="match status" value="1"/>
</dbReference>
<evidence type="ECO:0000256" key="7">
    <source>
        <dbReference type="ARBA" id="ARBA00022840"/>
    </source>
</evidence>
<sequence length="301" mass="32141">MLYGFDVGGTKIAFCVYDEALSCLFEDQIPTPHDYQTFLSSIETMVHQADAKFNCKGQVGLGFPGAINASDMTLYCANVPALKGRPLFKDLSAILDREVKIENDANCFLLSEYFGGSADGCKTVLGVTLGTGVGGAICIDGKTLVGQNSFAGEIGHYPLPATILKKYPELPNLTCGCGRQMCLETYVSGTGLGNLYEHYASSPLKGPAILNKFRAGDKIAQKVINIYFDILAAGIATAIMVLDADAIIFGGGLSKFEILIDEFTQRLPKHLLNDVKLPKVAKATFGGEGGVRGAALLNYQK</sequence>
<reference evidence="11" key="1">
    <citation type="journal article" date="2019" name="Int. J. Syst. Evol. Microbiol.">
        <title>The Global Catalogue of Microorganisms (GCM) 10K type strain sequencing project: providing services to taxonomists for standard genome sequencing and annotation.</title>
        <authorList>
            <consortium name="The Broad Institute Genomics Platform"/>
            <consortium name="The Broad Institute Genome Sequencing Center for Infectious Disease"/>
            <person name="Wu L."/>
            <person name="Ma J."/>
        </authorList>
    </citation>
    <scope>NUCLEOTIDE SEQUENCE [LARGE SCALE GENOMIC DNA]</scope>
    <source>
        <strain evidence="11">NBRC 103166</strain>
    </source>
</reference>
<evidence type="ECO:0000256" key="8">
    <source>
        <dbReference type="ARBA" id="ARBA00023277"/>
    </source>
</evidence>
<name>A0ABQ6E2H7_9GAMM</name>
<accession>A0ABQ6E2H7</accession>
<keyword evidence="4" id="KW-0547">Nucleotide-binding</keyword>
<dbReference type="PANTHER" id="PTHR18964">
    <property type="entry name" value="ROK (REPRESSOR, ORF, KINASE) FAMILY"/>
    <property type="match status" value="1"/>
</dbReference>
<dbReference type="InterPro" id="IPR049874">
    <property type="entry name" value="ROK_cs"/>
</dbReference>
<evidence type="ECO:0000256" key="9">
    <source>
        <dbReference type="ARBA" id="ARBA00049065"/>
    </source>
</evidence>
<dbReference type="InterPro" id="IPR000600">
    <property type="entry name" value="ROK"/>
</dbReference>
<dbReference type="PROSITE" id="PS01125">
    <property type="entry name" value="ROK"/>
    <property type="match status" value="1"/>
</dbReference>
<dbReference type="EC" id="2.7.1.59" evidence="1"/>
<keyword evidence="7" id="KW-0067">ATP-binding</keyword>
<dbReference type="SUPFAM" id="SSF53067">
    <property type="entry name" value="Actin-like ATPase domain"/>
    <property type="match status" value="1"/>
</dbReference>
<keyword evidence="11" id="KW-1185">Reference proteome</keyword>
<evidence type="ECO:0000256" key="3">
    <source>
        <dbReference type="ARBA" id="ARBA00022723"/>
    </source>
</evidence>
<dbReference type="EMBL" id="BSPQ01000013">
    <property type="protein sequence ID" value="GLS91542.1"/>
    <property type="molecule type" value="Genomic_DNA"/>
</dbReference>
<evidence type="ECO:0000256" key="4">
    <source>
        <dbReference type="ARBA" id="ARBA00022741"/>
    </source>
</evidence>